<dbReference type="Pfam" id="PF05788">
    <property type="entry name" value="Orbi_VP1"/>
    <property type="match status" value="1"/>
</dbReference>
<evidence type="ECO:0000256" key="2">
    <source>
        <dbReference type="ARBA" id="ARBA00022484"/>
    </source>
</evidence>
<protein>
    <recommendedName>
        <fullName evidence="1">RNA-directed RNA polymerase</fullName>
        <ecNumber evidence="1">2.7.7.48</ecNumber>
    </recommendedName>
</protein>
<dbReference type="EC" id="2.7.7.48" evidence="1"/>
<reference evidence="7" key="1">
    <citation type="submission" date="2022-05" db="EMBL/GenBank/DDBJ databases">
        <authorList>
            <person name="Cao W."/>
            <person name="Jia N."/>
            <person name="Lam T.T.-Y."/>
            <person name="Ni X."/>
            <person name="Liu J."/>
        </authorList>
    </citation>
    <scope>NUCLEOTIDE SEQUENCE</scope>
    <source>
        <strain evidence="7">TIGMIC 1</strain>
    </source>
</reference>
<organism evidence="7">
    <name type="scientific">Haerbin Reovi tick virus 1</name>
    <dbReference type="NCBI Taxonomy" id="2972310"/>
    <lineage>
        <taxon>Viruses</taxon>
        <taxon>Riboviria</taxon>
        <taxon>Orthornavirae</taxon>
        <taxon>Duplornaviricota</taxon>
        <taxon>Resentoviricetes</taxon>
        <taxon>Reovirales</taxon>
    </lineage>
</organism>
<evidence type="ECO:0000256" key="3">
    <source>
        <dbReference type="ARBA" id="ARBA00022679"/>
    </source>
</evidence>
<dbReference type="InterPro" id="IPR043502">
    <property type="entry name" value="DNA/RNA_pol_sf"/>
</dbReference>
<dbReference type="InterPro" id="IPR007097">
    <property type="entry name" value="RNA-dir_pol_reovirus"/>
</dbReference>
<keyword evidence="3" id="KW-0808">Transferase</keyword>
<evidence type="ECO:0000259" key="6">
    <source>
        <dbReference type="PROSITE" id="PS50523"/>
    </source>
</evidence>
<dbReference type="PROSITE" id="PS50523">
    <property type="entry name" value="RDRP_DSRNA_REO"/>
    <property type="match status" value="1"/>
</dbReference>
<feature type="domain" description="RdRp catalytic" evidence="6">
    <location>
        <begin position="360"/>
        <end position="612"/>
    </location>
</feature>
<accession>A0A9E7V273</accession>
<sequence length="1109" mass="124195">MCLNFALFEINSQMVAEEKAHGDTVEFDRPGGKMKIKMIDVANEFFLSLAPNPKKVNNMLRAVYSWLVKVWGIAQPELIVLASRGSGDLNAKNVIYDDFITYGNPYCTLIEGSVRYAESLSVNLGVVSEVEQFLSDALGHSYKFRFLREMLKTPYHNEFDPRSERHHLFLSTLLSLQAVTGFGRAWIKNVSQNPDDFVKPTEKNLVQQVSDLTCDYVVQALREAREKGFHPIPASEMYPSLMRLAKTTSAGMSTKMKVKRKFGVGQSKFEEFTTRLKSAVIVTHGDQLFSDEMLDRRFDTVTSYQTRGSRDVVIKATRTIYAIHVGVLAAQMIISHPLNEYLARNGGSTSPEVPCLAGKVISGELENTGSRIIDNCDTFAASSDPTLFTIALDYSSFDEHMTPHNFREGQVRGFLTFASEYPEAVYEGRTLAEMVMSGYGEGRVTGSLWSGTPRVFRVPTSVLEARPVTPEMRTEDWRKPFLRVPGGVEPIAFATEADHVPDGDVLVTPVDGSTLAKVYTHLSGENSTLSCNSLHNMAIGTLIQREVRQKHPGAMQFLSEMYVGDDTLFYTRLLTREPTVFDGVMDTIFATVERCGHVASAAKTVFAPFSVEKTQTHAKQGVYIYQDRMMIISSETDKNVESTRSYFEARVGVFITKCARGFSEELAMRALQLEIMLQGARRFKNLLPSLGEGERLFLSPRMFHSVEDGYTLVIVRAPEVLFLPTAFGGAGVHPAALNVKMTYAMWEVTFLDVMLTSHMRLLHPFLSRRVVPHWDERSTNTRGIEVEARSGLCSRILRPVPARVVKDQDILQGIRHLNLRGFGPTELGTTLLRSAALKERRARQLISAGYEKDYGDEWNEGRVITFMFPPPNAGSMELDSRFARVLDCHTRLLPLLFTPLHPDRTLSGSFAMQRGVLGMRGHAKIRLSAADEITSILQRDVVMRGLITTRDVLMFLAQGISLDDPGMVSMGLQLMNISPRVADSLARYVTSTRLRIDTVDLVREGAIGDEFSMSLNCFRDPNLCSRPETPMILQDSETAVFRLHAAQLRMLYASVAGRDVEMSFVYDSRLRKKFADARVRVLGDESGVSRLLTPNSRAWLPRRLLGHVP</sequence>
<evidence type="ECO:0000256" key="1">
    <source>
        <dbReference type="ARBA" id="ARBA00012494"/>
    </source>
</evidence>
<proteinExistence type="predicted"/>
<dbReference type="GO" id="GO:0003968">
    <property type="term" value="F:RNA-directed RNA polymerase activity"/>
    <property type="evidence" value="ECO:0007669"/>
    <property type="project" value="UniProtKB-KW"/>
</dbReference>
<dbReference type="GO" id="GO:0003723">
    <property type="term" value="F:RNA binding"/>
    <property type="evidence" value="ECO:0007669"/>
    <property type="project" value="InterPro"/>
</dbReference>
<dbReference type="InterPro" id="IPR008723">
    <property type="entry name" value="RNA_pol_orbivir"/>
</dbReference>
<evidence type="ECO:0000256" key="4">
    <source>
        <dbReference type="ARBA" id="ARBA00022695"/>
    </source>
</evidence>
<keyword evidence="2" id="KW-0696">RNA-directed RNA polymerase</keyword>
<name>A0A9E7V273_9REOV</name>
<keyword evidence="4" id="KW-0548">Nucleotidyltransferase</keyword>
<dbReference type="EMBL" id="ON746508">
    <property type="protein sequence ID" value="UYL95531.1"/>
    <property type="molecule type" value="Genomic_RNA"/>
</dbReference>
<keyword evidence="5" id="KW-0693">Viral RNA replication</keyword>
<evidence type="ECO:0000313" key="7">
    <source>
        <dbReference type="EMBL" id="UYL95531.1"/>
    </source>
</evidence>
<dbReference type="GO" id="GO:0019079">
    <property type="term" value="P:viral genome replication"/>
    <property type="evidence" value="ECO:0007669"/>
    <property type="project" value="InterPro"/>
</dbReference>
<dbReference type="GO" id="GO:0006351">
    <property type="term" value="P:DNA-templated transcription"/>
    <property type="evidence" value="ECO:0007669"/>
    <property type="project" value="InterPro"/>
</dbReference>
<dbReference type="SUPFAM" id="SSF56672">
    <property type="entry name" value="DNA/RNA polymerases"/>
    <property type="match status" value="1"/>
</dbReference>
<evidence type="ECO:0000256" key="5">
    <source>
        <dbReference type="ARBA" id="ARBA00022953"/>
    </source>
</evidence>